<evidence type="ECO:0000313" key="1">
    <source>
        <dbReference type="EMBL" id="OYR21979.1"/>
    </source>
</evidence>
<evidence type="ECO:0000313" key="2">
    <source>
        <dbReference type="Proteomes" id="UP000216188"/>
    </source>
</evidence>
<dbReference type="AlphaFoldDB" id="A0A256G4G5"/>
<comment type="caution">
    <text evidence="1">The sequence shown here is derived from an EMBL/GenBank/DDBJ whole genome shotgun (WGS) entry which is preliminary data.</text>
</comment>
<accession>A0A256G4G5</accession>
<reference evidence="1 2" key="1">
    <citation type="submission" date="2017-07" db="EMBL/GenBank/DDBJ databases">
        <title>Phylogenetic study on the rhizospheric bacterium Ochrobactrum sp. A44.</title>
        <authorList>
            <person name="Krzyzanowska D.M."/>
            <person name="Ossowicki A."/>
            <person name="Rajewska M."/>
            <person name="Maciag T."/>
            <person name="Kaczynski Z."/>
            <person name="Czerwicka M."/>
            <person name="Jafra S."/>
        </authorList>
    </citation>
    <scope>NUCLEOTIDE SEQUENCE [LARGE SCALE GENOMIC DNA]</scope>
    <source>
        <strain evidence="1 2">CCUG 30717</strain>
    </source>
</reference>
<keyword evidence="2" id="KW-1185">Reference proteome</keyword>
<proteinExistence type="predicted"/>
<sequence>MSSGLGIAIAGRAAAAGARLSIRRNVRRLISDRLIDLPVLAT</sequence>
<name>A0A256G4G5_9HYPH</name>
<dbReference type="Proteomes" id="UP000216188">
    <property type="component" value="Unassembled WGS sequence"/>
</dbReference>
<dbReference type="EMBL" id="NNRM01000046">
    <property type="protein sequence ID" value="OYR21979.1"/>
    <property type="molecule type" value="Genomic_DNA"/>
</dbReference>
<gene>
    <name evidence="1" type="ORF">CEV34_4780</name>
</gene>
<organism evidence="1 2">
    <name type="scientific">Brucella pseudogrignonensis</name>
    <dbReference type="NCBI Taxonomy" id="419475"/>
    <lineage>
        <taxon>Bacteria</taxon>
        <taxon>Pseudomonadati</taxon>
        <taxon>Pseudomonadota</taxon>
        <taxon>Alphaproteobacteria</taxon>
        <taxon>Hyphomicrobiales</taxon>
        <taxon>Brucellaceae</taxon>
        <taxon>Brucella/Ochrobactrum group</taxon>
        <taxon>Brucella</taxon>
    </lineage>
</organism>
<protein>
    <submittedName>
        <fullName evidence="1">Uncharacterized protein</fullName>
    </submittedName>
</protein>